<dbReference type="InterPro" id="IPR027417">
    <property type="entry name" value="P-loop_NTPase"/>
</dbReference>
<protein>
    <recommendedName>
        <fullName evidence="3">Twitching motility protein PilT</fullName>
    </recommendedName>
</protein>
<proteinExistence type="predicted"/>
<gene>
    <name evidence="1" type="ORF">H9964_03110</name>
</gene>
<comment type="caution">
    <text evidence="1">The sequence shown here is derived from an EMBL/GenBank/DDBJ whole genome shotgun (WGS) entry which is preliminary data.</text>
</comment>
<evidence type="ECO:0008006" key="3">
    <source>
        <dbReference type="Google" id="ProtNLM"/>
    </source>
</evidence>
<dbReference type="EMBL" id="DXBB01000050">
    <property type="protein sequence ID" value="HIZ72554.1"/>
    <property type="molecule type" value="Genomic_DNA"/>
</dbReference>
<evidence type="ECO:0000313" key="1">
    <source>
        <dbReference type="EMBL" id="HIZ72554.1"/>
    </source>
</evidence>
<dbReference type="AlphaFoldDB" id="A0A9D2G3U1"/>
<reference evidence="1" key="2">
    <citation type="submission" date="2021-04" db="EMBL/GenBank/DDBJ databases">
        <authorList>
            <person name="Gilroy R."/>
        </authorList>
    </citation>
    <scope>NUCLEOTIDE SEQUENCE</scope>
    <source>
        <strain evidence="1">ChiW7-2402</strain>
    </source>
</reference>
<evidence type="ECO:0000313" key="2">
    <source>
        <dbReference type="Proteomes" id="UP000824102"/>
    </source>
</evidence>
<organism evidence="1 2">
    <name type="scientific">Candidatus Gallimonas intestinavium</name>
    <dbReference type="NCBI Taxonomy" id="2838603"/>
    <lineage>
        <taxon>Bacteria</taxon>
        <taxon>Bacillati</taxon>
        <taxon>Bacillota</taxon>
        <taxon>Clostridia</taxon>
        <taxon>Candidatus Gallimonas</taxon>
    </lineage>
</organism>
<dbReference type="SUPFAM" id="SSF52540">
    <property type="entry name" value="P-loop containing nucleoside triphosphate hydrolases"/>
    <property type="match status" value="1"/>
</dbReference>
<name>A0A9D2G3U1_9FIRM</name>
<reference evidence="1" key="1">
    <citation type="journal article" date="2021" name="PeerJ">
        <title>Extensive microbial diversity within the chicken gut microbiome revealed by metagenomics and culture.</title>
        <authorList>
            <person name="Gilroy R."/>
            <person name="Ravi A."/>
            <person name="Getino M."/>
            <person name="Pursley I."/>
            <person name="Horton D.L."/>
            <person name="Alikhan N.F."/>
            <person name="Baker D."/>
            <person name="Gharbi K."/>
            <person name="Hall N."/>
            <person name="Watson M."/>
            <person name="Adriaenssens E.M."/>
            <person name="Foster-Nyarko E."/>
            <person name="Jarju S."/>
            <person name="Secka A."/>
            <person name="Antonio M."/>
            <person name="Oren A."/>
            <person name="Chaudhuri R.R."/>
            <person name="La Ragione R."/>
            <person name="Hildebrand F."/>
            <person name="Pallen M.J."/>
        </authorList>
    </citation>
    <scope>NUCLEOTIDE SEQUENCE</scope>
    <source>
        <strain evidence="1">ChiW7-2402</strain>
    </source>
</reference>
<accession>A0A9D2G3U1</accession>
<sequence>MIKIICGPKGSGKTKRIIDAANGAVDTAKGHLIFITDTKRYMYDLRREVRFIDVSDYSVAGEDALCGFIKGVIAGSYDNEFVYVDGVARIAGKAIKDMAQLFYMLEKVALMRSLTIFITCSCAEEELPEFAKKYL</sequence>
<dbReference type="Proteomes" id="UP000824102">
    <property type="component" value="Unassembled WGS sequence"/>
</dbReference>